<evidence type="ECO:0000313" key="10">
    <source>
        <dbReference type="Proteomes" id="UP001172738"/>
    </source>
</evidence>
<dbReference type="SUPFAM" id="SSF161098">
    <property type="entry name" value="MetI-like"/>
    <property type="match status" value="1"/>
</dbReference>
<keyword evidence="6 7" id="KW-0472">Membrane</keyword>
<sequence>MSAETTASTTRTARPQEPGKARATIGAIVLVVLVIGGGFFSNAQWSKFPDIFTEGGRYFYLMLRGIVQNPFSEPYSEYWVQAFNGMLESISMAWIGTMIGAAISIPMGFLAARNVSHPALVQVTRVILNAIRTLPELIFAIILLLPIFGFGPNAGALALGIGAVGTLGKLTAEALEGIDPGPVEAARAAGAPRSAILRWTYWSQVLPEVLAFWLYRFEINIRASAILGVIGAGGIGSVLSQAFRYREWDFIGILLFVIIVVTVVVDSVSGAVRHRIIAGTGKTDKDIDTEPVGL</sequence>
<dbReference type="Gene3D" id="1.10.3720.10">
    <property type="entry name" value="MetI-like"/>
    <property type="match status" value="1"/>
</dbReference>
<dbReference type="PANTHER" id="PTHR30043:SF1">
    <property type="entry name" value="ABC TRANSPORT SYSTEM PERMEASE PROTEIN P69"/>
    <property type="match status" value="1"/>
</dbReference>
<evidence type="ECO:0000313" key="9">
    <source>
        <dbReference type="EMBL" id="MDN4472536.1"/>
    </source>
</evidence>
<dbReference type="EMBL" id="JAUHPV010000003">
    <property type="protein sequence ID" value="MDN4472536.1"/>
    <property type="molecule type" value="Genomic_DNA"/>
</dbReference>
<name>A0ABT8G066_9MICO</name>
<accession>A0ABT8G066</accession>
<gene>
    <name evidence="9" type="primary">phnE</name>
    <name evidence="9" type="ORF">QQX04_05955</name>
</gene>
<feature type="domain" description="ABC transmembrane type-1" evidence="8">
    <location>
        <begin position="86"/>
        <end position="269"/>
    </location>
</feature>
<evidence type="ECO:0000256" key="1">
    <source>
        <dbReference type="ARBA" id="ARBA00004651"/>
    </source>
</evidence>
<feature type="transmembrane region" description="Helical" evidence="7">
    <location>
        <begin position="133"/>
        <end position="151"/>
    </location>
</feature>
<dbReference type="InterPro" id="IPR000515">
    <property type="entry name" value="MetI-like"/>
</dbReference>
<feature type="transmembrane region" description="Helical" evidence="7">
    <location>
        <begin position="250"/>
        <end position="272"/>
    </location>
</feature>
<keyword evidence="10" id="KW-1185">Reference proteome</keyword>
<keyword evidence="3" id="KW-1003">Cell membrane</keyword>
<feature type="transmembrane region" description="Helical" evidence="7">
    <location>
        <begin position="21"/>
        <end position="40"/>
    </location>
</feature>
<dbReference type="InterPro" id="IPR035906">
    <property type="entry name" value="MetI-like_sf"/>
</dbReference>
<dbReference type="PROSITE" id="PS50928">
    <property type="entry name" value="ABC_TM1"/>
    <property type="match status" value="1"/>
</dbReference>
<keyword evidence="5 7" id="KW-1133">Transmembrane helix</keyword>
<evidence type="ECO:0000256" key="6">
    <source>
        <dbReference type="ARBA" id="ARBA00023136"/>
    </source>
</evidence>
<comment type="similarity">
    <text evidence="7">Belongs to the binding-protein-dependent transport system permease family.</text>
</comment>
<reference evidence="9" key="1">
    <citation type="submission" date="2023-06" db="EMBL/GenBank/DDBJ databases">
        <title>SYSU T00b26.</title>
        <authorList>
            <person name="Gao L."/>
            <person name="Fang B.-Z."/>
            <person name="Li W.-J."/>
        </authorList>
    </citation>
    <scope>NUCLEOTIDE SEQUENCE</scope>
    <source>
        <strain evidence="9">SYSU T00b26</strain>
    </source>
</reference>
<evidence type="ECO:0000256" key="2">
    <source>
        <dbReference type="ARBA" id="ARBA00022448"/>
    </source>
</evidence>
<evidence type="ECO:0000256" key="5">
    <source>
        <dbReference type="ARBA" id="ARBA00022989"/>
    </source>
</evidence>
<dbReference type="Proteomes" id="UP001172738">
    <property type="component" value="Unassembled WGS sequence"/>
</dbReference>
<keyword evidence="2 7" id="KW-0813">Transport</keyword>
<comment type="subcellular location">
    <subcellularLocation>
        <location evidence="1 7">Cell membrane</location>
        <topology evidence="1 7">Multi-pass membrane protein</topology>
    </subcellularLocation>
</comment>
<feature type="transmembrane region" description="Helical" evidence="7">
    <location>
        <begin position="224"/>
        <end position="244"/>
    </location>
</feature>
<evidence type="ECO:0000256" key="4">
    <source>
        <dbReference type="ARBA" id="ARBA00022692"/>
    </source>
</evidence>
<comment type="caution">
    <text evidence="9">The sequence shown here is derived from an EMBL/GenBank/DDBJ whole genome shotgun (WGS) entry which is preliminary data.</text>
</comment>
<keyword evidence="4 7" id="KW-0812">Transmembrane</keyword>
<evidence type="ECO:0000256" key="3">
    <source>
        <dbReference type="ARBA" id="ARBA00022475"/>
    </source>
</evidence>
<evidence type="ECO:0000256" key="7">
    <source>
        <dbReference type="RuleBase" id="RU363032"/>
    </source>
</evidence>
<evidence type="ECO:0000259" key="8">
    <source>
        <dbReference type="PROSITE" id="PS50928"/>
    </source>
</evidence>
<dbReference type="CDD" id="cd06261">
    <property type="entry name" value="TM_PBP2"/>
    <property type="match status" value="1"/>
</dbReference>
<dbReference type="RefSeq" id="WP_301127194.1">
    <property type="nucleotide sequence ID" value="NZ_JAUHPV010000003.1"/>
</dbReference>
<dbReference type="PANTHER" id="PTHR30043">
    <property type="entry name" value="PHOSPHONATES TRANSPORT SYSTEM PERMEASE PROTEIN"/>
    <property type="match status" value="1"/>
</dbReference>
<dbReference type="InterPro" id="IPR005769">
    <property type="entry name" value="PhnE/PtxC"/>
</dbReference>
<feature type="transmembrane region" description="Helical" evidence="7">
    <location>
        <begin position="92"/>
        <end position="112"/>
    </location>
</feature>
<protein>
    <submittedName>
        <fullName evidence="9">Phosphonate ABC transporter, permease protein PhnE</fullName>
    </submittedName>
</protein>
<proteinExistence type="inferred from homology"/>
<organism evidence="9 10">
    <name type="scientific">Demequina zhanjiangensis</name>
    <dbReference type="NCBI Taxonomy" id="3051659"/>
    <lineage>
        <taxon>Bacteria</taxon>
        <taxon>Bacillati</taxon>
        <taxon>Actinomycetota</taxon>
        <taxon>Actinomycetes</taxon>
        <taxon>Micrococcales</taxon>
        <taxon>Demequinaceae</taxon>
        <taxon>Demequina</taxon>
    </lineage>
</organism>
<dbReference type="Pfam" id="PF00528">
    <property type="entry name" value="BPD_transp_1"/>
    <property type="match status" value="1"/>
</dbReference>
<dbReference type="NCBIfam" id="TIGR01097">
    <property type="entry name" value="PhnE"/>
    <property type="match status" value="1"/>
</dbReference>